<name>A0AAE4TFB1_9GAMM</name>
<keyword evidence="1" id="KW-1133">Transmembrane helix</keyword>
<gene>
    <name evidence="2" type="ORF">QM089_05985</name>
</gene>
<accession>A0AAE4TFB1</accession>
<evidence type="ECO:0000313" key="2">
    <source>
        <dbReference type="EMBL" id="MDV5389816.1"/>
    </source>
</evidence>
<reference evidence="2" key="1">
    <citation type="submission" date="2023-05" db="EMBL/GenBank/DDBJ databases">
        <title>Colonisation of extended spectrum b-lactamase- and carbapenemase-producing bacteria on hospital surfaces from low- and middle-income countries.</title>
        <authorList>
            <person name="Nieto-Rosado M."/>
            <person name="Sands K."/>
            <person name="Iregbu K."/>
            <person name="Zahra R."/>
            <person name="Mazarati J.B."/>
            <person name="Mehtar S."/>
            <person name="Barnards-Group B."/>
            <person name="Walsh T.R."/>
        </authorList>
    </citation>
    <scope>NUCLEOTIDE SEQUENCE</scope>
    <source>
        <strain evidence="2">PP-E493</strain>
    </source>
</reference>
<sequence length="71" mass="7268">MDWLLIALAGFLGGMLNAVAGGGSFITLFALVFVGVPPLMANATGTAALLPGTLPVPGVFEKRLNIQQILT</sequence>
<dbReference type="EMBL" id="JASGOQ010000001">
    <property type="protein sequence ID" value="MDV5389816.1"/>
    <property type="molecule type" value="Genomic_DNA"/>
</dbReference>
<organism evidence="2 3">
    <name type="scientific">Shewanella xiamenensis</name>
    <dbReference type="NCBI Taxonomy" id="332186"/>
    <lineage>
        <taxon>Bacteria</taxon>
        <taxon>Pseudomonadati</taxon>
        <taxon>Pseudomonadota</taxon>
        <taxon>Gammaproteobacteria</taxon>
        <taxon>Alteromonadales</taxon>
        <taxon>Shewanellaceae</taxon>
        <taxon>Shewanella</taxon>
    </lineage>
</organism>
<evidence type="ECO:0000256" key="1">
    <source>
        <dbReference type="SAM" id="Phobius"/>
    </source>
</evidence>
<dbReference type="AlphaFoldDB" id="A0AAE4TFB1"/>
<evidence type="ECO:0000313" key="3">
    <source>
        <dbReference type="Proteomes" id="UP001187859"/>
    </source>
</evidence>
<protein>
    <submittedName>
        <fullName evidence="2">Uncharacterized protein</fullName>
    </submittedName>
</protein>
<keyword evidence="1" id="KW-0812">Transmembrane</keyword>
<comment type="caution">
    <text evidence="2">The sequence shown here is derived from an EMBL/GenBank/DDBJ whole genome shotgun (WGS) entry which is preliminary data.</text>
</comment>
<keyword evidence="1" id="KW-0472">Membrane</keyword>
<dbReference type="Proteomes" id="UP001187859">
    <property type="component" value="Unassembled WGS sequence"/>
</dbReference>
<feature type="transmembrane region" description="Helical" evidence="1">
    <location>
        <begin position="28"/>
        <end position="50"/>
    </location>
</feature>
<proteinExistence type="predicted"/>